<reference evidence="2 3" key="1">
    <citation type="submission" date="2018-05" db="EMBL/GenBank/DDBJ databases">
        <title>Genomic Encyclopedia of Type Strains, Phase IV (KMG-IV): sequencing the most valuable type-strain genomes for metagenomic binning, comparative biology and taxonomic classification.</title>
        <authorList>
            <person name="Goeker M."/>
        </authorList>
    </citation>
    <scope>NUCLEOTIDE SEQUENCE [LARGE SCALE GENOMIC DNA]</scope>
    <source>
        <strain evidence="2 3">DSM 14263</strain>
    </source>
</reference>
<sequence>MSAGQGSTGNVIAAVCSFFIPGLGQLVQGRLLKAAVMFVLAGVLWLFWLGWLVHLWSIVDAALFKPGS</sequence>
<dbReference type="Proteomes" id="UP000245812">
    <property type="component" value="Unassembled WGS sequence"/>
</dbReference>
<dbReference type="RefSeq" id="WP_109724714.1">
    <property type="nucleotide sequence ID" value="NZ_MSZV01000019.1"/>
</dbReference>
<keyword evidence="1" id="KW-0472">Membrane</keyword>
<feature type="transmembrane region" description="Helical" evidence="1">
    <location>
        <begin position="34"/>
        <end position="59"/>
    </location>
</feature>
<keyword evidence="1" id="KW-0812">Transmembrane</keyword>
<dbReference type="AlphaFoldDB" id="A0A316HPV8"/>
<protein>
    <submittedName>
        <fullName evidence="2">Uncharacterized protein</fullName>
    </submittedName>
</protein>
<evidence type="ECO:0000256" key="1">
    <source>
        <dbReference type="SAM" id="Phobius"/>
    </source>
</evidence>
<dbReference type="OrthoDB" id="964739at2"/>
<evidence type="ECO:0000313" key="3">
    <source>
        <dbReference type="Proteomes" id="UP000245812"/>
    </source>
</evidence>
<feature type="transmembrane region" description="Helical" evidence="1">
    <location>
        <begin position="6"/>
        <end position="27"/>
    </location>
</feature>
<keyword evidence="1" id="KW-1133">Transmembrane helix</keyword>
<comment type="caution">
    <text evidence="2">The sequence shown here is derived from an EMBL/GenBank/DDBJ whole genome shotgun (WGS) entry which is preliminary data.</text>
</comment>
<dbReference type="EMBL" id="QGHC01000017">
    <property type="protein sequence ID" value="PWK82123.1"/>
    <property type="molecule type" value="Genomic_DNA"/>
</dbReference>
<proteinExistence type="predicted"/>
<accession>A0A316HPV8</accession>
<keyword evidence="3" id="KW-1185">Reference proteome</keyword>
<gene>
    <name evidence="2" type="ORF">C7456_11730</name>
</gene>
<evidence type="ECO:0000313" key="2">
    <source>
        <dbReference type="EMBL" id="PWK82123.1"/>
    </source>
</evidence>
<name>A0A316HPV8_9GAMM</name>
<organism evidence="2 3">
    <name type="scientific">Fulvimonas soli</name>
    <dbReference type="NCBI Taxonomy" id="155197"/>
    <lineage>
        <taxon>Bacteria</taxon>
        <taxon>Pseudomonadati</taxon>
        <taxon>Pseudomonadota</taxon>
        <taxon>Gammaproteobacteria</taxon>
        <taxon>Lysobacterales</taxon>
        <taxon>Rhodanobacteraceae</taxon>
        <taxon>Fulvimonas</taxon>
    </lineage>
</organism>